<dbReference type="GO" id="GO:0005829">
    <property type="term" value="C:cytosol"/>
    <property type="evidence" value="ECO:0007669"/>
    <property type="project" value="UniProtKB-SubCell"/>
</dbReference>
<evidence type="ECO:0000256" key="3">
    <source>
        <dbReference type="ARBA" id="ARBA00004186"/>
    </source>
</evidence>
<dbReference type="PANTHER" id="PTHR21660">
    <property type="entry name" value="THIOESTERASE SUPERFAMILY MEMBER-RELATED"/>
    <property type="match status" value="1"/>
</dbReference>
<dbReference type="FunFam" id="3.10.129.10:FF:000021">
    <property type="entry name" value="Acyl-coenzyme A thioesterase 13"/>
    <property type="match status" value="1"/>
</dbReference>
<evidence type="ECO:0000313" key="21">
    <source>
        <dbReference type="RefSeq" id="XP_039125561.1"/>
    </source>
</evidence>
<evidence type="ECO:0000256" key="6">
    <source>
        <dbReference type="ARBA" id="ARBA00022490"/>
    </source>
</evidence>
<dbReference type="RefSeq" id="XP_039125561.1">
    <property type="nucleotide sequence ID" value="XM_039269627.1"/>
</dbReference>
<evidence type="ECO:0000256" key="5">
    <source>
        <dbReference type="ARBA" id="ARBA00008324"/>
    </source>
</evidence>
<keyword evidence="11" id="KW-0206">Cytoskeleton</keyword>
<reference evidence="21" key="1">
    <citation type="submission" date="2025-08" db="UniProtKB">
        <authorList>
            <consortium name="RefSeq"/>
        </authorList>
    </citation>
    <scope>IDENTIFICATION</scope>
</reference>
<evidence type="ECO:0000256" key="15">
    <source>
        <dbReference type="ARBA" id="ARBA00064709"/>
    </source>
</evidence>
<evidence type="ECO:0000256" key="17">
    <source>
        <dbReference type="ARBA" id="ARBA00081533"/>
    </source>
</evidence>
<dbReference type="Pfam" id="PF03061">
    <property type="entry name" value="4HBT"/>
    <property type="match status" value="1"/>
</dbReference>
<evidence type="ECO:0000256" key="16">
    <source>
        <dbReference type="ARBA" id="ARBA00067273"/>
    </source>
</evidence>
<evidence type="ECO:0000259" key="19">
    <source>
        <dbReference type="Pfam" id="PF03061"/>
    </source>
</evidence>
<evidence type="ECO:0000256" key="7">
    <source>
        <dbReference type="ARBA" id="ARBA00022801"/>
    </source>
</evidence>
<comment type="subcellular location">
    <subcellularLocation>
        <location evidence="3">Cytoplasm</location>
        <location evidence="3">Cytoskeleton</location>
        <location evidence="3">Spindle</location>
    </subcellularLocation>
    <subcellularLocation>
        <location evidence="4">Cytoplasm</location>
        <location evidence="4">Cytosol</location>
    </subcellularLocation>
    <subcellularLocation>
        <location evidence="2">Mitochondrion</location>
    </subcellularLocation>
    <subcellularLocation>
        <location evidence="1">Nucleus</location>
    </subcellularLocation>
</comment>
<keyword evidence="9" id="KW-0443">Lipid metabolism</keyword>
<evidence type="ECO:0000256" key="2">
    <source>
        <dbReference type="ARBA" id="ARBA00004173"/>
    </source>
</evidence>
<dbReference type="GeneID" id="120261653"/>
<dbReference type="PANTHER" id="PTHR21660:SF1">
    <property type="entry name" value="ACYL-COENZYME A THIOESTERASE 13"/>
    <property type="match status" value="1"/>
</dbReference>
<dbReference type="CDD" id="cd03443">
    <property type="entry name" value="PaaI_thioesterase"/>
    <property type="match status" value="1"/>
</dbReference>
<comment type="function">
    <text evidence="14">Catalyzes the hydrolysis of acyl-CoAs into free fatty acids and coenzyme A (CoASH), regulating their respective intracellular levels. Has acyl-CoA thioesterase activity towards medium (C12) and long-chain (C18) fatty acyl-CoA substrates. Can also hydrolyze 3-hydroxyphenylacetyl-CoA and 3,4-dihydroxyphenylacetyl-CoA (in vitro). May play a role in controlling adaptive thermogenesis.</text>
</comment>
<evidence type="ECO:0000256" key="11">
    <source>
        <dbReference type="ARBA" id="ARBA00023212"/>
    </source>
</evidence>
<evidence type="ECO:0000256" key="18">
    <source>
        <dbReference type="ARBA" id="ARBA00083956"/>
    </source>
</evidence>
<keyword evidence="7" id="KW-0378">Hydrolase</keyword>
<feature type="domain" description="Thioesterase" evidence="19">
    <location>
        <begin position="78"/>
        <end position="147"/>
    </location>
</feature>
<evidence type="ECO:0000256" key="4">
    <source>
        <dbReference type="ARBA" id="ARBA00004514"/>
    </source>
</evidence>
<dbReference type="AlphaFoldDB" id="A0AB40BDZ7"/>
<evidence type="ECO:0000256" key="12">
    <source>
        <dbReference type="ARBA" id="ARBA00023242"/>
    </source>
</evidence>
<dbReference type="GO" id="GO:0005819">
    <property type="term" value="C:spindle"/>
    <property type="evidence" value="ECO:0007669"/>
    <property type="project" value="UniProtKB-SubCell"/>
</dbReference>
<evidence type="ECO:0000256" key="14">
    <source>
        <dbReference type="ARBA" id="ARBA00058205"/>
    </source>
</evidence>
<sequence>MGRGGGGGGEERAMAAREWLESLMARVDGASTTAAEFAGSKAGNFDAIAMWGLKVLHVGGGRALCSLCVPKFLTGEDGYWHAGSIATVIDDVGATAIMTAEGHIKVSVDFEISYFSPAKVNEEVEIDAKVVGHKGQLSVVLVEIRKQLSGELVALGRQWMSTPRMIIKGNL</sequence>
<comment type="catalytic activity">
    <reaction evidence="13">
        <text>a fatty acyl-CoA + H2O = a fatty acid + CoA + H(+)</text>
        <dbReference type="Rhea" id="RHEA:16781"/>
        <dbReference type="ChEBI" id="CHEBI:15377"/>
        <dbReference type="ChEBI" id="CHEBI:15378"/>
        <dbReference type="ChEBI" id="CHEBI:28868"/>
        <dbReference type="ChEBI" id="CHEBI:57287"/>
        <dbReference type="ChEBI" id="CHEBI:77636"/>
    </reaction>
    <physiologicalReaction direction="left-to-right" evidence="13">
        <dbReference type="Rhea" id="RHEA:16782"/>
    </physiologicalReaction>
</comment>
<evidence type="ECO:0000256" key="1">
    <source>
        <dbReference type="ARBA" id="ARBA00004123"/>
    </source>
</evidence>
<keyword evidence="6" id="KW-0963">Cytoplasm</keyword>
<evidence type="ECO:0000313" key="20">
    <source>
        <dbReference type="Proteomes" id="UP001515500"/>
    </source>
</evidence>
<proteinExistence type="inferred from homology"/>
<dbReference type="GO" id="GO:0005634">
    <property type="term" value="C:nucleus"/>
    <property type="evidence" value="ECO:0007669"/>
    <property type="project" value="UniProtKB-SubCell"/>
</dbReference>
<name>A0AB40BDZ7_DIOCR</name>
<evidence type="ECO:0000256" key="13">
    <source>
        <dbReference type="ARBA" id="ARBA00052976"/>
    </source>
</evidence>
<evidence type="ECO:0000256" key="9">
    <source>
        <dbReference type="ARBA" id="ARBA00023098"/>
    </source>
</evidence>
<dbReference type="Proteomes" id="UP001515500">
    <property type="component" value="Chromosome 5"/>
</dbReference>
<keyword evidence="12" id="KW-0539">Nucleus</keyword>
<keyword evidence="20" id="KW-1185">Reference proteome</keyword>
<keyword evidence="10" id="KW-0496">Mitochondrion</keyword>
<dbReference type="InterPro" id="IPR039298">
    <property type="entry name" value="ACOT13"/>
</dbReference>
<dbReference type="InterPro" id="IPR029069">
    <property type="entry name" value="HotDog_dom_sf"/>
</dbReference>
<dbReference type="GO" id="GO:0005739">
    <property type="term" value="C:mitochondrion"/>
    <property type="evidence" value="ECO:0007669"/>
    <property type="project" value="UniProtKB-SubCell"/>
</dbReference>
<dbReference type="SUPFAM" id="SSF54637">
    <property type="entry name" value="Thioesterase/thiol ester dehydrase-isomerase"/>
    <property type="match status" value="1"/>
</dbReference>
<comment type="subunit">
    <text evidence="15">Homotetramer. Interacts with PCTP.</text>
</comment>
<dbReference type="Gene3D" id="3.10.129.10">
    <property type="entry name" value="Hotdog Thioesterase"/>
    <property type="match status" value="1"/>
</dbReference>
<organism evidence="20 21">
    <name type="scientific">Dioscorea cayennensis subsp. rotundata</name>
    <name type="common">White Guinea yam</name>
    <name type="synonym">Dioscorea rotundata</name>
    <dbReference type="NCBI Taxonomy" id="55577"/>
    <lineage>
        <taxon>Eukaryota</taxon>
        <taxon>Viridiplantae</taxon>
        <taxon>Streptophyta</taxon>
        <taxon>Embryophyta</taxon>
        <taxon>Tracheophyta</taxon>
        <taxon>Spermatophyta</taxon>
        <taxon>Magnoliopsida</taxon>
        <taxon>Liliopsida</taxon>
        <taxon>Dioscoreales</taxon>
        <taxon>Dioscoreaceae</taxon>
        <taxon>Dioscorea</taxon>
    </lineage>
</organism>
<keyword evidence="8" id="KW-0007">Acetylation</keyword>
<dbReference type="GO" id="GO:0047617">
    <property type="term" value="F:fatty acyl-CoA hydrolase activity"/>
    <property type="evidence" value="ECO:0007669"/>
    <property type="project" value="InterPro"/>
</dbReference>
<accession>A0AB40BDZ7</accession>
<dbReference type="InterPro" id="IPR006683">
    <property type="entry name" value="Thioestr_dom"/>
</dbReference>
<evidence type="ECO:0000256" key="10">
    <source>
        <dbReference type="ARBA" id="ARBA00023128"/>
    </source>
</evidence>
<gene>
    <name evidence="21" type="primary">LOC120261653</name>
</gene>
<protein>
    <recommendedName>
        <fullName evidence="16">Acyl-coenzyme A thioesterase 13</fullName>
    </recommendedName>
    <alternativeName>
        <fullName evidence="17">Hotdog-fold thioesterase superfamily member 2</fullName>
    </alternativeName>
    <alternativeName>
        <fullName evidence="18">Thioesterase superfamily member 2</fullName>
    </alternativeName>
</protein>
<comment type="similarity">
    <text evidence="5">Belongs to the thioesterase PaaI family.</text>
</comment>
<evidence type="ECO:0000256" key="8">
    <source>
        <dbReference type="ARBA" id="ARBA00022990"/>
    </source>
</evidence>
<dbReference type="GO" id="GO:0006629">
    <property type="term" value="P:lipid metabolic process"/>
    <property type="evidence" value="ECO:0007669"/>
    <property type="project" value="UniProtKB-KW"/>
</dbReference>